<dbReference type="EMBL" id="FWWT01000013">
    <property type="protein sequence ID" value="SMB86791.1"/>
    <property type="molecule type" value="Genomic_DNA"/>
</dbReference>
<dbReference type="GO" id="GO:0016787">
    <property type="term" value="F:hydrolase activity"/>
    <property type="evidence" value="ECO:0007669"/>
    <property type="project" value="UniProtKB-ARBA"/>
</dbReference>
<dbReference type="OrthoDB" id="2381338at2"/>
<organism evidence="1 2">
    <name type="scientific">Desulfonispora thiosulfatigenes DSM 11270</name>
    <dbReference type="NCBI Taxonomy" id="656914"/>
    <lineage>
        <taxon>Bacteria</taxon>
        <taxon>Bacillati</taxon>
        <taxon>Bacillota</taxon>
        <taxon>Clostridia</taxon>
        <taxon>Eubacteriales</taxon>
        <taxon>Peptococcaceae</taxon>
        <taxon>Desulfonispora</taxon>
    </lineage>
</organism>
<protein>
    <submittedName>
        <fullName evidence="1">Predicted pyrophosphatase or phosphodiesterase, AlkP superfamily</fullName>
    </submittedName>
</protein>
<dbReference type="PANTHER" id="PTHR10151:SF120">
    <property type="entry name" value="BIS(5'-ADENOSYL)-TRIPHOSPHATASE"/>
    <property type="match status" value="1"/>
</dbReference>
<proteinExistence type="predicted"/>
<dbReference type="RefSeq" id="WP_084052583.1">
    <property type="nucleotide sequence ID" value="NZ_FWWT01000013.1"/>
</dbReference>
<reference evidence="1 2" key="1">
    <citation type="submission" date="2017-04" db="EMBL/GenBank/DDBJ databases">
        <authorList>
            <person name="Afonso C.L."/>
            <person name="Miller P.J."/>
            <person name="Scott M.A."/>
            <person name="Spackman E."/>
            <person name="Goraichik I."/>
            <person name="Dimitrov K.M."/>
            <person name="Suarez D.L."/>
            <person name="Swayne D.E."/>
        </authorList>
    </citation>
    <scope>NUCLEOTIDE SEQUENCE [LARGE SCALE GENOMIC DNA]</scope>
    <source>
        <strain evidence="1 2">DSM 11270</strain>
    </source>
</reference>
<dbReference type="InterPro" id="IPR017850">
    <property type="entry name" value="Alkaline_phosphatase_core_sf"/>
</dbReference>
<dbReference type="Proteomes" id="UP000192731">
    <property type="component" value="Unassembled WGS sequence"/>
</dbReference>
<sequence>MKKIIVFLIDSFMPEALEEVLKQNKVPLFKELIKRGNINRQCVTVFPTMSASFDASLITGVTPGIHKIPGLVWYSKKENRIINYGAPAGFVFKLGVSQVIADTLYNQNTKHLAQNIKTIFEELDFKGYTSGSFSYQVYRGHHIHKIKFPWYMKPFSKKTPKHISGPNQIILGRFLNSLDKNIKAPKSLFSRLGLNDKFTIEAFISTVQENKQPDFSLLYLPKTDQDVHKNHLEGGIEGLTKVNTLLEQVVSTYGSLDKALEENIFILTGDHSQIKVHHFIYLDSILKNFKYPALKDKITFKHDLILCNNERMAFIYYREEYTADKIIKELIKDPGIDLVARKSGGWIYVYNDSMDRYFSFKRGENYVDEYEQSWDISGDFNILDLLIDRNKIKYRMYPDALNLLESAIISNDSSVIIANAKPTYMFKSESSSNYKGGGSHGGLNQLEMHVPFIISEKTDLPLPRRLIEVKEYILSLLEAKD</sequence>
<evidence type="ECO:0000313" key="2">
    <source>
        <dbReference type="Proteomes" id="UP000192731"/>
    </source>
</evidence>
<keyword evidence="2" id="KW-1185">Reference proteome</keyword>
<name>A0A1W1V1B5_DESTI</name>
<dbReference type="InterPro" id="IPR002591">
    <property type="entry name" value="Phosphodiest/P_Trfase"/>
</dbReference>
<dbReference type="Gene3D" id="3.40.720.10">
    <property type="entry name" value="Alkaline Phosphatase, subunit A"/>
    <property type="match status" value="1"/>
</dbReference>
<gene>
    <name evidence="1" type="ORF">SAMN00017405_1191</name>
</gene>
<dbReference type="STRING" id="656914.SAMN00017405_1191"/>
<dbReference type="SUPFAM" id="SSF53649">
    <property type="entry name" value="Alkaline phosphatase-like"/>
    <property type="match status" value="1"/>
</dbReference>
<dbReference type="PANTHER" id="PTHR10151">
    <property type="entry name" value="ECTONUCLEOTIDE PYROPHOSPHATASE/PHOSPHODIESTERASE"/>
    <property type="match status" value="1"/>
</dbReference>
<evidence type="ECO:0000313" key="1">
    <source>
        <dbReference type="EMBL" id="SMB86791.1"/>
    </source>
</evidence>
<dbReference type="AlphaFoldDB" id="A0A1W1V1B5"/>
<accession>A0A1W1V1B5</accession>
<dbReference type="Pfam" id="PF01663">
    <property type="entry name" value="Phosphodiest"/>
    <property type="match status" value="1"/>
</dbReference>